<gene>
    <name evidence="1" type="ORF">DERF_003721</name>
</gene>
<accession>A0A922IHB8</accession>
<dbReference type="Proteomes" id="UP000790347">
    <property type="component" value="Unassembled WGS sequence"/>
</dbReference>
<sequence length="109" mass="12252">METKTEVSSLIGRYLLLKIGATTTKLLFLAKQQQQQQEKKSKNFDDISAKNNTITNNFIITNSQIYRKSFESSALHKSLEKHSVSQSVKSSSSVNYNWAFAVVSVGFVD</sequence>
<protein>
    <submittedName>
        <fullName evidence="1">Uncharacterized protein</fullName>
    </submittedName>
</protein>
<reference evidence="1" key="1">
    <citation type="submission" date="2013-05" db="EMBL/GenBank/DDBJ databases">
        <authorList>
            <person name="Yim A.K.Y."/>
            <person name="Chan T.F."/>
            <person name="Ji K.M."/>
            <person name="Liu X.Y."/>
            <person name="Zhou J.W."/>
            <person name="Li R.Q."/>
            <person name="Yang K.Y."/>
            <person name="Li J."/>
            <person name="Li M."/>
            <person name="Law P.T.W."/>
            <person name="Wu Y.L."/>
            <person name="Cai Z.L."/>
            <person name="Qin H."/>
            <person name="Bao Y."/>
            <person name="Leung R.K.K."/>
            <person name="Ng P.K.S."/>
            <person name="Zou J."/>
            <person name="Zhong X.J."/>
            <person name="Ran P.X."/>
            <person name="Zhong N.S."/>
            <person name="Liu Z.G."/>
            <person name="Tsui S.K.W."/>
        </authorList>
    </citation>
    <scope>NUCLEOTIDE SEQUENCE</scope>
    <source>
        <strain evidence="1">Derf</strain>
        <tissue evidence="1">Whole organism</tissue>
    </source>
</reference>
<evidence type="ECO:0000313" key="1">
    <source>
        <dbReference type="EMBL" id="KAH9529863.1"/>
    </source>
</evidence>
<keyword evidence="2" id="KW-1185">Reference proteome</keyword>
<evidence type="ECO:0000313" key="2">
    <source>
        <dbReference type="Proteomes" id="UP000790347"/>
    </source>
</evidence>
<dbReference type="EMBL" id="ASGP02000001">
    <property type="protein sequence ID" value="KAH9529863.1"/>
    <property type="molecule type" value="Genomic_DNA"/>
</dbReference>
<name>A0A922IHB8_DERFA</name>
<organism evidence="1 2">
    <name type="scientific">Dermatophagoides farinae</name>
    <name type="common">American house dust mite</name>
    <dbReference type="NCBI Taxonomy" id="6954"/>
    <lineage>
        <taxon>Eukaryota</taxon>
        <taxon>Metazoa</taxon>
        <taxon>Ecdysozoa</taxon>
        <taxon>Arthropoda</taxon>
        <taxon>Chelicerata</taxon>
        <taxon>Arachnida</taxon>
        <taxon>Acari</taxon>
        <taxon>Acariformes</taxon>
        <taxon>Sarcoptiformes</taxon>
        <taxon>Astigmata</taxon>
        <taxon>Psoroptidia</taxon>
        <taxon>Analgoidea</taxon>
        <taxon>Pyroglyphidae</taxon>
        <taxon>Dermatophagoidinae</taxon>
        <taxon>Dermatophagoides</taxon>
    </lineage>
</organism>
<proteinExistence type="predicted"/>
<reference evidence="1" key="2">
    <citation type="journal article" date="2022" name="Res Sq">
        <title>Comparative Genomics Reveals Insights into the Divergent Evolution of Astigmatic Mites and Household Pest Adaptations.</title>
        <authorList>
            <person name="Xiong Q."/>
            <person name="Wan A.T.-Y."/>
            <person name="Liu X.-Y."/>
            <person name="Fung C.S.-H."/>
            <person name="Xiao X."/>
            <person name="Malainual N."/>
            <person name="Hou J."/>
            <person name="Wang L."/>
            <person name="Wang M."/>
            <person name="Yang K."/>
            <person name="Cui Y."/>
            <person name="Leung E."/>
            <person name="Nong W."/>
            <person name="Shin S.-K."/>
            <person name="Au S."/>
            <person name="Jeong K.Y."/>
            <person name="Chew F.T."/>
            <person name="Hui J."/>
            <person name="Leung T.F."/>
            <person name="Tungtrongchitr A."/>
            <person name="Zhong N."/>
            <person name="Liu Z."/>
            <person name="Tsui S."/>
        </authorList>
    </citation>
    <scope>NUCLEOTIDE SEQUENCE</scope>
    <source>
        <strain evidence="1">Derf</strain>
        <tissue evidence="1">Whole organism</tissue>
    </source>
</reference>
<dbReference type="AlphaFoldDB" id="A0A922IHB8"/>
<comment type="caution">
    <text evidence="1">The sequence shown here is derived from an EMBL/GenBank/DDBJ whole genome shotgun (WGS) entry which is preliminary data.</text>
</comment>